<feature type="domain" description="Carboxylesterase type B" evidence="4">
    <location>
        <begin position="28"/>
        <end position="521"/>
    </location>
</feature>
<dbReference type="EC" id="3.1.1.-" evidence="3"/>
<dbReference type="InterPro" id="IPR019819">
    <property type="entry name" value="Carboxylesterase_B_CS"/>
</dbReference>
<evidence type="ECO:0000256" key="1">
    <source>
        <dbReference type="ARBA" id="ARBA00005964"/>
    </source>
</evidence>
<feature type="chain" id="PRO_5040547795" description="Carboxylic ester hydrolase" evidence="3">
    <location>
        <begin position="22"/>
        <end position="557"/>
    </location>
</feature>
<dbReference type="SUPFAM" id="SSF53474">
    <property type="entry name" value="alpha/beta-Hydrolases"/>
    <property type="match status" value="1"/>
</dbReference>
<evidence type="ECO:0000256" key="2">
    <source>
        <dbReference type="ARBA" id="ARBA00022801"/>
    </source>
</evidence>
<reference evidence="5" key="1">
    <citation type="journal article" date="2021" name="Nat. Commun.">
        <title>Genetic determinants of endophytism in the Arabidopsis root mycobiome.</title>
        <authorList>
            <person name="Mesny F."/>
            <person name="Miyauchi S."/>
            <person name="Thiergart T."/>
            <person name="Pickel B."/>
            <person name="Atanasova L."/>
            <person name="Karlsson M."/>
            <person name="Huettel B."/>
            <person name="Barry K.W."/>
            <person name="Haridas S."/>
            <person name="Chen C."/>
            <person name="Bauer D."/>
            <person name="Andreopoulos W."/>
            <person name="Pangilinan J."/>
            <person name="LaButti K."/>
            <person name="Riley R."/>
            <person name="Lipzen A."/>
            <person name="Clum A."/>
            <person name="Drula E."/>
            <person name="Henrissat B."/>
            <person name="Kohler A."/>
            <person name="Grigoriev I.V."/>
            <person name="Martin F.M."/>
            <person name="Hacquard S."/>
        </authorList>
    </citation>
    <scope>NUCLEOTIDE SEQUENCE</scope>
    <source>
        <strain evidence="5">MPI-SDFR-AT-0117</strain>
    </source>
</reference>
<keyword evidence="2 3" id="KW-0378">Hydrolase</keyword>
<gene>
    <name evidence="5" type="ORF">F5X68DRAFT_21103</name>
</gene>
<dbReference type="EMBL" id="JAGSXJ010000016">
    <property type="protein sequence ID" value="KAH6684900.1"/>
    <property type="molecule type" value="Genomic_DNA"/>
</dbReference>
<dbReference type="Pfam" id="PF00135">
    <property type="entry name" value="COesterase"/>
    <property type="match status" value="1"/>
</dbReference>
<dbReference type="InterPro" id="IPR002018">
    <property type="entry name" value="CarbesteraseB"/>
</dbReference>
<keyword evidence="3" id="KW-0732">Signal</keyword>
<comment type="caution">
    <text evidence="5">The sequence shown here is derived from an EMBL/GenBank/DDBJ whole genome shotgun (WGS) entry which is preliminary data.</text>
</comment>
<sequence>MMASVLRIALTTLILGQGISAADSRVPPTVRIANGTLLGKHVASYDQDLFLGIPFAQPPVGPLRFENPQSLNKTFGALNVTEYPPACVGYGNTADWPHPLSEDCLTLNVIRPAQESNCVRKRDGLLPVAVFLHGGGWASDFSANGVYNLSFIVEESVNMGKPIVAVSVEYRLSFWGFLASQDIIDADVANLGLKDQYLSLRWIQENISAFGGDPTKVTIFGESAGGGNVGYMATAYGGRDDGLFRGMIAQSGADGSHMKNLTAPQQRYDTIVTAVGCDGRSDRLACLREVPFDKLNATITVTSGGFTPIVDGTFIPDYPSTLLSEGKFVKAPLIVGTNTDEGTLFGQAGIDSDEQFEALVRSKGVDEETVGTISALYPNIDALGLPTDYRVVPGAVGSQFKRTMAFQTDQMFLTWTRLRSSAWAQHEVPTFAYLFQTNFRVRGRAQMGTSHFGEIAFVFYNLIGNGFQDFMNPFLNPGPGEVELAKLTSRMWISFVNDLNPNNHGLENVPEWPLYNATGGYGEVFNLRPDGSRPIPDTFRLAGTSYMNEVAGDQFGR</sequence>
<keyword evidence="6" id="KW-1185">Reference proteome</keyword>
<dbReference type="PROSITE" id="PS00122">
    <property type="entry name" value="CARBOXYLESTERASE_B_1"/>
    <property type="match status" value="1"/>
</dbReference>
<feature type="signal peptide" evidence="3">
    <location>
        <begin position="1"/>
        <end position="21"/>
    </location>
</feature>
<dbReference type="Proteomes" id="UP000770015">
    <property type="component" value="Unassembled WGS sequence"/>
</dbReference>
<evidence type="ECO:0000313" key="5">
    <source>
        <dbReference type="EMBL" id="KAH6684900.1"/>
    </source>
</evidence>
<dbReference type="InterPro" id="IPR029058">
    <property type="entry name" value="AB_hydrolase_fold"/>
</dbReference>
<dbReference type="PANTHER" id="PTHR11559">
    <property type="entry name" value="CARBOXYLESTERASE"/>
    <property type="match status" value="1"/>
</dbReference>
<accession>A0A9P8V8A9</accession>
<comment type="similarity">
    <text evidence="1 3">Belongs to the type-B carboxylesterase/lipase family.</text>
</comment>
<evidence type="ECO:0000259" key="4">
    <source>
        <dbReference type="Pfam" id="PF00135"/>
    </source>
</evidence>
<name>A0A9P8V8A9_9PEZI</name>
<dbReference type="Gene3D" id="3.40.50.1820">
    <property type="entry name" value="alpha/beta hydrolase"/>
    <property type="match status" value="1"/>
</dbReference>
<dbReference type="AlphaFoldDB" id="A0A9P8V8A9"/>
<dbReference type="PROSITE" id="PS00941">
    <property type="entry name" value="CARBOXYLESTERASE_B_2"/>
    <property type="match status" value="1"/>
</dbReference>
<proteinExistence type="inferred from homology"/>
<organism evidence="5 6">
    <name type="scientific">Plectosphaerella plurivora</name>
    <dbReference type="NCBI Taxonomy" id="936078"/>
    <lineage>
        <taxon>Eukaryota</taxon>
        <taxon>Fungi</taxon>
        <taxon>Dikarya</taxon>
        <taxon>Ascomycota</taxon>
        <taxon>Pezizomycotina</taxon>
        <taxon>Sordariomycetes</taxon>
        <taxon>Hypocreomycetidae</taxon>
        <taxon>Glomerellales</taxon>
        <taxon>Plectosphaerellaceae</taxon>
        <taxon>Plectosphaerella</taxon>
    </lineage>
</organism>
<dbReference type="InterPro" id="IPR019826">
    <property type="entry name" value="Carboxylesterase_B_AS"/>
</dbReference>
<evidence type="ECO:0000313" key="6">
    <source>
        <dbReference type="Proteomes" id="UP000770015"/>
    </source>
</evidence>
<protein>
    <recommendedName>
        <fullName evidence="3">Carboxylic ester hydrolase</fullName>
        <ecNumber evidence="3">3.1.1.-</ecNumber>
    </recommendedName>
</protein>
<dbReference type="GO" id="GO:0016787">
    <property type="term" value="F:hydrolase activity"/>
    <property type="evidence" value="ECO:0007669"/>
    <property type="project" value="UniProtKB-KW"/>
</dbReference>
<dbReference type="InterPro" id="IPR050309">
    <property type="entry name" value="Type-B_Carboxylest/Lipase"/>
</dbReference>
<evidence type="ECO:0000256" key="3">
    <source>
        <dbReference type="RuleBase" id="RU361235"/>
    </source>
</evidence>
<dbReference type="OrthoDB" id="408631at2759"/>